<accession>A0A4R4KDR3</accession>
<dbReference type="InterPro" id="IPR027417">
    <property type="entry name" value="P-loop_NTPase"/>
</dbReference>
<feature type="binding site" evidence="7">
    <location>
        <position position="139"/>
    </location>
    <ligand>
        <name>substrate</name>
    </ligand>
</feature>
<proteinExistence type="inferred from homology"/>
<dbReference type="InterPro" id="IPR000623">
    <property type="entry name" value="Shikimate_kinase/TSH1"/>
</dbReference>
<dbReference type="HAMAP" id="MF_00109">
    <property type="entry name" value="Shikimate_kinase"/>
    <property type="match status" value="1"/>
</dbReference>
<keyword evidence="2 7" id="KW-0808">Transferase</keyword>
<keyword evidence="4 7" id="KW-0418">Kinase</keyword>
<dbReference type="AlphaFoldDB" id="A0A4R4KDR3"/>
<comment type="subcellular location">
    <subcellularLocation>
        <location evidence="7">Cytoplasm</location>
    </subcellularLocation>
</comment>
<evidence type="ECO:0000256" key="6">
    <source>
        <dbReference type="ARBA" id="ARBA00023141"/>
    </source>
</evidence>
<keyword evidence="9" id="KW-1185">Reference proteome</keyword>
<gene>
    <name evidence="7" type="primary">aroK</name>
    <name evidence="8" type="ORF">EZE20_12700</name>
</gene>
<feature type="binding site" evidence="7">
    <location>
        <position position="15"/>
    </location>
    <ligand>
        <name>Mg(2+)</name>
        <dbReference type="ChEBI" id="CHEBI:18420"/>
    </ligand>
</feature>
<dbReference type="GO" id="GO:0000287">
    <property type="term" value="F:magnesium ion binding"/>
    <property type="evidence" value="ECO:0007669"/>
    <property type="project" value="UniProtKB-UniRule"/>
</dbReference>
<evidence type="ECO:0000256" key="3">
    <source>
        <dbReference type="ARBA" id="ARBA00022741"/>
    </source>
</evidence>
<reference evidence="8 9" key="1">
    <citation type="submission" date="2019-02" db="EMBL/GenBank/DDBJ databases">
        <title>Arundinibacter roseus gen. nov., sp. nov., a new member of the family Cytophagaceae.</title>
        <authorList>
            <person name="Szuroczki S."/>
            <person name="Khayer B."/>
            <person name="Sproer C."/>
            <person name="Toumi M."/>
            <person name="Szabo A."/>
            <person name="Felfoldi T."/>
            <person name="Schumann P."/>
            <person name="Toth E."/>
        </authorList>
    </citation>
    <scope>NUCLEOTIDE SEQUENCE [LARGE SCALE GENOMIC DNA]</scope>
    <source>
        <strain evidence="8 9">DMA-k-7a</strain>
    </source>
</reference>
<keyword evidence="7" id="KW-0460">Magnesium</keyword>
<dbReference type="GO" id="GO:0009423">
    <property type="term" value="P:chorismate biosynthetic process"/>
    <property type="evidence" value="ECO:0007669"/>
    <property type="project" value="UniProtKB-UniRule"/>
</dbReference>
<keyword evidence="1 7" id="KW-0028">Amino-acid biosynthesis</keyword>
<evidence type="ECO:0000313" key="9">
    <source>
        <dbReference type="Proteomes" id="UP000295706"/>
    </source>
</evidence>
<comment type="caution">
    <text evidence="8">The sequence shown here is derived from an EMBL/GenBank/DDBJ whole genome shotgun (WGS) entry which is preliminary data.</text>
</comment>
<feature type="binding site" evidence="7">
    <location>
        <position position="79"/>
    </location>
    <ligand>
        <name>substrate</name>
    </ligand>
</feature>
<keyword evidence="5 7" id="KW-0067">ATP-binding</keyword>
<dbReference type="EMBL" id="SMJU01000007">
    <property type="protein sequence ID" value="TDB64529.1"/>
    <property type="molecule type" value="Genomic_DNA"/>
</dbReference>
<feature type="binding site" evidence="7">
    <location>
        <position position="119"/>
    </location>
    <ligand>
        <name>ATP</name>
        <dbReference type="ChEBI" id="CHEBI:30616"/>
    </ligand>
</feature>
<dbReference type="Proteomes" id="UP000295706">
    <property type="component" value="Unassembled WGS sequence"/>
</dbReference>
<keyword evidence="3 7" id="KW-0547">Nucleotide-binding</keyword>
<dbReference type="GO" id="GO:0005829">
    <property type="term" value="C:cytosol"/>
    <property type="evidence" value="ECO:0007669"/>
    <property type="project" value="TreeGrafter"/>
</dbReference>
<evidence type="ECO:0000256" key="1">
    <source>
        <dbReference type="ARBA" id="ARBA00022605"/>
    </source>
</evidence>
<organism evidence="8 9">
    <name type="scientific">Arundinibacter roseus</name>
    <dbReference type="NCBI Taxonomy" id="2070510"/>
    <lineage>
        <taxon>Bacteria</taxon>
        <taxon>Pseudomonadati</taxon>
        <taxon>Bacteroidota</taxon>
        <taxon>Cytophagia</taxon>
        <taxon>Cytophagales</taxon>
        <taxon>Spirosomataceae</taxon>
        <taxon>Arundinibacter</taxon>
    </lineage>
</organism>
<comment type="subunit">
    <text evidence="7">Monomer.</text>
</comment>
<evidence type="ECO:0000256" key="5">
    <source>
        <dbReference type="ARBA" id="ARBA00022840"/>
    </source>
</evidence>
<comment type="function">
    <text evidence="7">Catalyzes the specific phosphorylation of the 3-hydroxyl group of shikimic acid using ATP as a cosubstrate.</text>
</comment>
<dbReference type="OrthoDB" id="9800332at2"/>
<feature type="binding site" evidence="7">
    <location>
        <position position="33"/>
    </location>
    <ligand>
        <name>substrate</name>
    </ligand>
</feature>
<feature type="binding site" evidence="7">
    <location>
        <position position="57"/>
    </location>
    <ligand>
        <name>substrate</name>
    </ligand>
</feature>
<dbReference type="CDD" id="cd00464">
    <property type="entry name" value="SK"/>
    <property type="match status" value="1"/>
</dbReference>
<dbReference type="PANTHER" id="PTHR21087">
    <property type="entry name" value="SHIKIMATE KINASE"/>
    <property type="match status" value="1"/>
</dbReference>
<evidence type="ECO:0000256" key="2">
    <source>
        <dbReference type="ARBA" id="ARBA00022679"/>
    </source>
</evidence>
<sequence length="167" mass="18891">MKNIFLVGMPSSGKSTLGKKLARRLGYRFVDLDKLIEKDQEKTIPEIFREHGEPYFRDVEKKILYDTKPNHWLVVATGGGAPCFFDNMEFIKANGVSVFLNIPPAELVERIGKHGKDDRPLLSGVAELEKELTARLHVRLPYYSQAEFTISGRTTVQQLVDLVSPCL</sequence>
<feature type="binding site" evidence="7">
    <location>
        <begin position="11"/>
        <end position="16"/>
    </location>
    <ligand>
        <name>ATP</name>
        <dbReference type="ChEBI" id="CHEBI:30616"/>
    </ligand>
</feature>
<comment type="cofactor">
    <cofactor evidence="7">
        <name>Mg(2+)</name>
        <dbReference type="ChEBI" id="CHEBI:18420"/>
    </cofactor>
    <text evidence="7">Binds 1 Mg(2+) ion per subunit.</text>
</comment>
<comment type="caution">
    <text evidence="7">Lacks conserved residue(s) required for the propagation of feature annotation.</text>
</comment>
<keyword evidence="7" id="KW-0963">Cytoplasm</keyword>
<comment type="similarity">
    <text evidence="7">Belongs to the shikimate kinase family.</text>
</comment>
<comment type="pathway">
    <text evidence="7">Metabolic intermediate biosynthesis; chorismate biosynthesis; chorismate from D-erythrose 4-phosphate and phosphoenolpyruvate: step 5/7.</text>
</comment>
<dbReference type="InterPro" id="IPR031322">
    <property type="entry name" value="Shikimate/glucono_kinase"/>
</dbReference>
<comment type="catalytic activity">
    <reaction evidence="7">
        <text>shikimate + ATP = 3-phosphoshikimate + ADP + H(+)</text>
        <dbReference type="Rhea" id="RHEA:13121"/>
        <dbReference type="ChEBI" id="CHEBI:15378"/>
        <dbReference type="ChEBI" id="CHEBI:30616"/>
        <dbReference type="ChEBI" id="CHEBI:36208"/>
        <dbReference type="ChEBI" id="CHEBI:145989"/>
        <dbReference type="ChEBI" id="CHEBI:456216"/>
        <dbReference type="EC" id="2.7.1.71"/>
    </reaction>
</comment>
<evidence type="ECO:0000313" key="8">
    <source>
        <dbReference type="EMBL" id="TDB64529.1"/>
    </source>
</evidence>
<dbReference type="RefSeq" id="WP_132118165.1">
    <property type="nucleotide sequence ID" value="NZ_SMJU01000007.1"/>
</dbReference>
<keyword evidence="6 7" id="KW-0057">Aromatic amino acid biosynthesis</keyword>
<dbReference type="EC" id="2.7.1.71" evidence="7"/>
<evidence type="ECO:0000256" key="4">
    <source>
        <dbReference type="ARBA" id="ARBA00022777"/>
    </source>
</evidence>
<dbReference type="PANTHER" id="PTHR21087:SF16">
    <property type="entry name" value="SHIKIMATE KINASE 1, CHLOROPLASTIC"/>
    <property type="match status" value="1"/>
</dbReference>
<keyword evidence="7" id="KW-0479">Metal-binding</keyword>
<evidence type="ECO:0000256" key="7">
    <source>
        <dbReference type="HAMAP-Rule" id="MF_00109"/>
    </source>
</evidence>
<dbReference type="GO" id="GO:0005524">
    <property type="term" value="F:ATP binding"/>
    <property type="evidence" value="ECO:0007669"/>
    <property type="project" value="UniProtKB-UniRule"/>
</dbReference>
<dbReference type="GO" id="GO:0009073">
    <property type="term" value="P:aromatic amino acid family biosynthetic process"/>
    <property type="evidence" value="ECO:0007669"/>
    <property type="project" value="UniProtKB-KW"/>
</dbReference>
<dbReference type="GO" id="GO:0008652">
    <property type="term" value="P:amino acid biosynthetic process"/>
    <property type="evidence" value="ECO:0007669"/>
    <property type="project" value="UniProtKB-KW"/>
</dbReference>
<dbReference type="GO" id="GO:0004765">
    <property type="term" value="F:shikimate kinase activity"/>
    <property type="evidence" value="ECO:0007669"/>
    <property type="project" value="UniProtKB-UniRule"/>
</dbReference>
<dbReference type="Gene3D" id="3.40.50.300">
    <property type="entry name" value="P-loop containing nucleotide triphosphate hydrolases"/>
    <property type="match status" value="1"/>
</dbReference>
<protein>
    <recommendedName>
        <fullName evidence="7">Shikimate kinase</fullName>
        <shortName evidence="7">SK</shortName>
        <ecNumber evidence="7">2.7.1.71</ecNumber>
    </recommendedName>
</protein>
<dbReference type="UniPathway" id="UPA00053">
    <property type="reaction ID" value="UER00088"/>
</dbReference>
<dbReference type="Pfam" id="PF01202">
    <property type="entry name" value="SKI"/>
    <property type="match status" value="1"/>
</dbReference>
<dbReference type="SUPFAM" id="SSF52540">
    <property type="entry name" value="P-loop containing nucleoside triphosphate hydrolases"/>
    <property type="match status" value="1"/>
</dbReference>
<name>A0A4R4KDR3_9BACT</name>
<dbReference type="PRINTS" id="PR01100">
    <property type="entry name" value="SHIKIMTKNASE"/>
</dbReference>